<evidence type="ECO:0000259" key="1">
    <source>
        <dbReference type="Pfam" id="PF01590"/>
    </source>
</evidence>
<dbReference type="STRING" id="335992.SAR11_0273"/>
<dbReference type="InterPro" id="IPR029016">
    <property type="entry name" value="GAF-like_dom_sf"/>
</dbReference>
<dbReference type="Pfam" id="PF01590">
    <property type="entry name" value="GAF"/>
    <property type="match status" value="1"/>
</dbReference>
<evidence type="ECO:0000313" key="3">
    <source>
        <dbReference type="Proteomes" id="UP000002528"/>
    </source>
</evidence>
<sequence>MPNLTSVEKEFSNLTKKRGFLSSLIDKDIADSWKRCISTGLDPLKKPKRTILSSKELDELKEKNEYIRRLINPELELLYSQIAGTNFMVAYSDSTGSVMDTIYDKTCLKTDVGKIVIPGSIWREEIGGTNGLGQVVTLNKDSIVSGKEHFFESHGKLSCFASPILNHEGKTIGIIDASTDVHSREQHTLALVKLATKSIETKLFINQFKDELILSFHPRQEYLSTNSVGLLAINGDGFVVGSNSNARIMLHGLAPLKNENFNNIFTTSFSSIANELLQNKILKISDHLGSSVFIIKSQNFKKKISKETGIKTYACNNCKGSKFKEERCVLIKSAFIETGNISAASRKLGVSRTTIYKHLK</sequence>
<name>Q4FNZ5_PELUB</name>
<evidence type="ECO:0000313" key="2">
    <source>
        <dbReference type="EMBL" id="AAZ21094.1"/>
    </source>
</evidence>
<accession>Q4FNZ5</accession>
<protein>
    <submittedName>
        <fullName evidence="2">Transcriptional regulator</fullName>
    </submittedName>
</protein>
<dbReference type="AlphaFoldDB" id="Q4FNZ5"/>
<dbReference type="Proteomes" id="UP000002528">
    <property type="component" value="Chromosome"/>
</dbReference>
<proteinExistence type="predicted"/>
<dbReference type="GeneID" id="66294769"/>
<organism evidence="2 3">
    <name type="scientific">Pelagibacter ubique (strain HTCC1062)</name>
    <dbReference type="NCBI Taxonomy" id="335992"/>
    <lineage>
        <taxon>Bacteria</taxon>
        <taxon>Pseudomonadati</taxon>
        <taxon>Pseudomonadota</taxon>
        <taxon>Alphaproteobacteria</taxon>
        <taxon>Candidatus Pelagibacterales</taxon>
        <taxon>Candidatus Pelagibacteraceae</taxon>
        <taxon>Candidatus Pelagibacter</taxon>
    </lineage>
</organism>
<dbReference type="HOGENOM" id="CLU_058932_0_0_5"/>
<dbReference type="InterPro" id="IPR003018">
    <property type="entry name" value="GAF"/>
</dbReference>
<dbReference type="KEGG" id="pub:SAR11_0273"/>
<dbReference type="Gene3D" id="3.30.450.40">
    <property type="match status" value="1"/>
</dbReference>
<feature type="domain" description="GAF" evidence="1">
    <location>
        <begin position="76"/>
        <end position="199"/>
    </location>
</feature>
<keyword evidence="3" id="KW-1185">Reference proteome</keyword>
<reference evidence="2 3" key="1">
    <citation type="journal article" date="2005" name="Science">
        <title>Genome streamlining in a cosmopolitan oceanic bacterium.</title>
        <authorList>
            <person name="Giovannoni S.J."/>
            <person name="Tripp H.J."/>
            <person name="Givan S."/>
            <person name="Podar M."/>
            <person name="Vergin K.L."/>
            <person name="Baptista D."/>
            <person name="Bibbs L."/>
            <person name="Eads J."/>
            <person name="Richardson T.H."/>
            <person name="Noordewier M."/>
            <person name="Rappe M.S."/>
            <person name="Short J.M."/>
            <person name="Carrington J.C."/>
            <person name="Mathur E.J."/>
        </authorList>
    </citation>
    <scope>NUCLEOTIDE SEQUENCE [LARGE SCALE GENOMIC DNA]</scope>
    <source>
        <strain evidence="2 3">HTCC1062</strain>
    </source>
</reference>
<dbReference type="RefSeq" id="WP_011281588.1">
    <property type="nucleotide sequence ID" value="NC_007205.1"/>
</dbReference>
<gene>
    <name evidence="2" type="primary">stc</name>
    <name evidence="2" type="ordered locus">SAR11_0273</name>
</gene>
<dbReference type="EMBL" id="CP000084">
    <property type="protein sequence ID" value="AAZ21094.1"/>
    <property type="molecule type" value="Genomic_DNA"/>
</dbReference>
<dbReference type="eggNOG" id="COG3284">
    <property type="taxonomic scope" value="Bacteria"/>
</dbReference>
<dbReference type="OrthoDB" id="9805953at2"/>